<reference evidence="1" key="1">
    <citation type="submission" date="2019-12" db="EMBL/GenBank/DDBJ databases">
        <title>Genome sequencing and annotation of Brassica cretica.</title>
        <authorList>
            <person name="Studholme D.J."/>
            <person name="Sarris P.F."/>
        </authorList>
    </citation>
    <scope>NUCLEOTIDE SEQUENCE</scope>
    <source>
        <strain evidence="1">PFS-001/15</strain>
        <tissue evidence="1">Leaf</tissue>
    </source>
</reference>
<protein>
    <submittedName>
        <fullName evidence="1">Uncharacterized protein</fullName>
    </submittedName>
</protein>
<comment type="caution">
    <text evidence="1">The sequence shown here is derived from an EMBL/GenBank/DDBJ whole genome shotgun (WGS) entry which is preliminary data.</text>
</comment>
<accession>A0A8S9GW61</accession>
<dbReference type="Proteomes" id="UP000712281">
    <property type="component" value="Unassembled WGS sequence"/>
</dbReference>
<dbReference type="AlphaFoldDB" id="A0A8S9GW61"/>
<name>A0A8S9GW61_BRACR</name>
<evidence type="ECO:0000313" key="1">
    <source>
        <dbReference type="EMBL" id="KAF2550013.1"/>
    </source>
</evidence>
<evidence type="ECO:0000313" key="2">
    <source>
        <dbReference type="Proteomes" id="UP000712281"/>
    </source>
</evidence>
<sequence>MRSGVDKVRVRPSPEESTLDAEATLEITIAATCNPSIEEKTPAVKEQSKRKRKEAAVLWLLTPVPSPELRTQKISSI</sequence>
<gene>
    <name evidence="1" type="ORF">F2Q68_00037573</name>
</gene>
<dbReference type="EMBL" id="QGKW02001988">
    <property type="protein sequence ID" value="KAF2550013.1"/>
    <property type="molecule type" value="Genomic_DNA"/>
</dbReference>
<organism evidence="1 2">
    <name type="scientific">Brassica cretica</name>
    <name type="common">Mustard</name>
    <dbReference type="NCBI Taxonomy" id="69181"/>
    <lineage>
        <taxon>Eukaryota</taxon>
        <taxon>Viridiplantae</taxon>
        <taxon>Streptophyta</taxon>
        <taxon>Embryophyta</taxon>
        <taxon>Tracheophyta</taxon>
        <taxon>Spermatophyta</taxon>
        <taxon>Magnoliopsida</taxon>
        <taxon>eudicotyledons</taxon>
        <taxon>Gunneridae</taxon>
        <taxon>Pentapetalae</taxon>
        <taxon>rosids</taxon>
        <taxon>malvids</taxon>
        <taxon>Brassicales</taxon>
        <taxon>Brassicaceae</taxon>
        <taxon>Brassiceae</taxon>
        <taxon>Brassica</taxon>
    </lineage>
</organism>
<proteinExistence type="predicted"/>